<dbReference type="InterPro" id="IPR019539">
    <property type="entry name" value="GalKase_N"/>
</dbReference>
<dbReference type="GO" id="GO:0004335">
    <property type="term" value="F:galactokinase activity"/>
    <property type="evidence" value="ECO:0007669"/>
    <property type="project" value="UniProtKB-UniRule"/>
</dbReference>
<dbReference type="InterPro" id="IPR013750">
    <property type="entry name" value="GHMP_kinase_C_dom"/>
</dbReference>
<evidence type="ECO:0000256" key="4">
    <source>
        <dbReference type="ARBA" id="ARBA00022723"/>
    </source>
</evidence>
<organism evidence="15 16">
    <name type="scientific">Mesotoga infera</name>
    <dbReference type="NCBI Taxonomy" id="1236046"/>
    <lineage>
        <taxon>Bacteria</taxon>
        <taxon>Thermotogati</taxon>
        <taxon>Thermotogota</taxon>
        <taxon>Thermotogae</taxon>
        <taxon>Kosmotogales</taxon>
        <taxon>Kosmotogaceae</taxon>
        <taxon>Mesotoga</taxon>
    </lineage>
</organism>
<dbReference type="Gene3D" id="3.30.70.890">
    <property type="entry name" value="GHMP kinase, C-terminal domain"/>
    <property type="match status" value="1"/>
</dbReference>
<dbReference type="InterPro" id="IPR036554">
    <property type="entry name" value="GHMP_kinase_C_sf"/>
</dbReference>
<name>A0A117M7Z9_9BACT</name>
<dbReference type="GO" id="GO:0046872">
    <property type="term" value="F:metal ion binding"/>
    <property type="evidence" value="ECO:0007669"/>
    <property type="project" value="UniProtKB-KW"/>
</dbReference>
<evidence type="ECO:0000256" key="3">
    <source>
        <dbReference type="ARBA" id="ARBA00022679"/>
    </source>
</evidence>
<evidence type="ECO:0000256" key="8">
    <source>
        <dbReference type="ARBA" id="ARBA00022842"/>
    </source>
</evidence>
<gene>
    <name evidence="15" type="ORF">XE02_1063</name>
</gene>
<comment type="caution">
    <text evidence="15">The sequence shown here is derived from an EMBL/GenBank/DDBJ whole genome shotgun (WGS) entry which is preliminary data.</text>
</comment>
<dbReference type="InterPro" id="IPR020568">
    <property type="entry name" value="Ribosomal_Su5_D2-typ_SF"/>
</dbReference>
<dbReference type="PROSITE" id="PS00627">
    <property type="entry name" value="GHMP_KINASES_ATP"/>
    <property type="match status" value="1"/>
</dbReference>
<accession>A0A117M7Z9</accession>
<evidence type="ECO:0000259" key="14">
    <source>
        <dbReference type="Pfam" id="PF10509"/>
    </source>
</evidence>
<keyword evidence="3" id="KW-0808">Transferase</keyword>
<feature type="domain" description="GHMP kinase N-terminal" evidence="12">
    <location>
        <begin position="80"/>
        <end position="168"/>
    </location>
</feature>
<dbReference type="EMBL" id="LGGW01000096">
    <property type="protein sequence ID" value="KUK89365.1"/>
    <property type="molecule type" value="Genomic_DNA"/>
</dbReference>
<dbReference type="GO" id="GO:0006012">
    <property type="term" value="P:galactose metabolic process"/>
    <property type="evidence" value="ECO:0007669"/>
    <property type="project" value="UniProtKB-UniRule"/>
</dbReference>
<evidence type="ECO:0000256" key="6">
    <source>
        <dbReference type="ARBA" id="ARBA00022777"/>
    </source>
</evidence>
<dbReference type="PIRSF" id="PIRSF000530">
    <property type="entry name" value="Galactokinase"/>
    <property type="match status" value="1"/>
</dbReference>
<dbReference type="InterPro" id="IPR006206">
    <property type="entry name" value="Mevalonate/galactokinase"/>
</dbReference>
<keyword evidence="2" id="KW-0963">Cytoplasm</keyword>
<keyword evidence="4" id="KW-0479">Metal-binding</keyword>
<dbReference type="Pfam" id="PF00288">
    <property type="entry name" value="GHMP_kinases_N"/>
    <property type="match status" value="1"/>
</dbReference>
<dbReference type="SUPFAM" id="SSF55060">
    <property type="entry name" value="GHMP Kinase, C-terminal domain"/>
    <property type="match status" value="1"/>
</dbReference>
<dbReference type="Pfam" id="PF10509">
    <property type="entry name" value="GalKase_gal_bdg"/>
    <property type="match status" value="1"/>
</dbReference>
<dbReference type="GO" id="GO:0005524">
    <property type="term" value="F:ATP binding"/>
    <property type="evidence" value="ECO:0007669"/>
    <property type="project" value="UniProtKB-UniRule"/>
</dbReference>
<dbReference type="AlphaFoldDB" id="A0A117M7Z9"/>
<dbReference type="PANTHER" id="PTHR10457:SF7">
    <property type="entry name" value="GALACTOKINASE-RELATED"/>
    <property type="match status" value="1"/>
</dbReference>
<evidence type="ECO:0000259" key="12">
    <source>
        <dbReference type="Pfam" id="PF00288"/>
    </source>
</evidence>
<dbReference type="PANTHER" id="PTHR10457">
    <property type="entry name" value="MEVALONATE KINASE/GALACTOKINASE"/>
    <property type="match status" value="1"/>
</dbReference>
<evidence type="ECO:0000256" key="11">
    <source>
        <dbReference type="NCBIfam" id="TIGR00131"/>
    </source>
</evidence>
<dbReference type="Pfam" id="PF08544">
    <property type="entry name" value="GHMP_kinases_C"/>
    <property type="match status" value="1"/>
</dbReference>
<dbReference type="PRINTS" id="PR00473">
    <property type="entry name" value="GALCTOKINASE"/>
</dbReference>
<dbReference type="PATRIC" id="fig|1236046.5.peg.860"/>
<dbReference type="InterPro" id="IPR000705">
    <property type="entry name" value="Galactokinase"/>
</dbReference>
<dbReference type="PROSITE" id="PS00106">
    <property type="entry name" value="GALACTOKINASE"/>
    <property type="match status" value="1"/>
</dbReference>
<keyword evidence="8" id="KW-0460">Magnesium</keyword>
<dbReference type="EC" id="2.7.1.6" evidence="11"/>
<reference evidence="16" key="1">
    <citation type="journal article" date="2015" name="MBio">
        <title>Genome-Resolved Metagenomic Analysis Reveals Roles for Candidate Phyla and Other Microbial Community Members in Biogeochemical Transformations in Oil Reservoirs.</title>
        <authorList>
            <person name="Hu P."/>
            <person name="Tom L."/>
            <person name="Singh A."/>
            <person name="Thomas B.C."/>
            <person name="Baker B.J."/>
            <person name="Piceno Y.M."/>
            <person name="Andersen G.L."/>
            <person name="Banfield J.F."/>
        </authorList>
    </citation>
    <scope>NUCLEOTIDE SEQUENCE [LARGE SCALE GENOMIC DNA]</scope>
</reference>
<evidence type="ECO:0000259" key="13">
    <source>
        <dbReference type="Pfam" id="PF08544"/>
    </source>
</evidence>
<dbReference type="InterPro" id="IPR006204">
    <property type="entry name" value="GHMP_kinase_N_dom"/>
</dbReference>
<keyword evidence="9" id="KW-0299">Galactose metabolism</keyword>
<keyword evidence="6 15" id="KW-0418">Kinase</keyword>
<evidence type="ECO:0000256" key="1">
    <source>
        <dbReference type="ARBA" id="ARBA00006566"/>
    </source>
</evidence>
<dbReference type="Gene3D" id="3.30.230.10">
    <property type="match status" value="1"/>
</dbReference>
<dbReference type="Proteomes" id="UP000055014">
    <property type="component" value="Unassembled WGS sequence"/>
</dbReference>
<dbReference type="SUPFAM" id="SSF54211">
    <property type="entry name" value="Ribosomal protein S5 domain 2-like"/>
    <property type="match status" value="1"/>
</dbReference>
<dbReference type="InterPro" id="IPR014721">
    <property type="entry name" value="Ribsml_uS5_D2-typ_fold_subgr"/>
</dbReference>
<evidence type="ECO:0000313" key="16">
    <source>
        <dbReference type="Proteomes" id="UP000055014"/>
    </source>
</evidence>
<dbReference type="InterPro" id="IPR019741">
    <property type="entry name" value="Galactokinase_CS"/>
</dbReference>
<comment type="similarity">
    <text evidence="1">Belongs to the GHMP kinase family. GalK subfamily.</text>
</comment>
<evidence type="ECO:0000256" key="7">
    <source>
        <dbReference type="ARBA" id="ARBA00022840"/>
    </source>
</evidence>
<keyword evidence="7" id="KW-0067">ATP-binding</keyword>
<dbReference type="NCBIfam" id="TIGR00131">
    <property type="entry name" value="gal_kin"/>
    <property type="match status" value="1"/>
</dbReference>
<keyword evidence="10" id="KW-0119">Carbohydrate metabolism</keyword>
<feature type="domain" description="GHMP kinase C-terminal" evidence="13">
    <location>
        <begin position="271"/>
        <end position="347"/>
    </location>
</feature>
<protein>
    <recommendedName>
        <fullName evidence="11">Galactokinase</fullName>
        <ecNumber evidence="11">2.7.1.6</ecNumber>
    </recommendedName>
</protein>
<keyword evidence="5" id="KW-0547">Nucleotide-binding</keyword>
<dbReference type="InterPro" id="IPR006203">
    <property type="entry name" value="GHMP_knse_ATP-bd_CS"/>
</dbReference>
<dbReference type="PRINTS" id="PR00959">
    <property type="entry name" value="MEVGALKINASE"/>
</dbReference>
<dbReference type="GO" id="GO:0005829">
    <property type="term" value="C:cytosol"/>
    <property type="evidence" value="ECO:0007669"/>
    <property type="project" value="TreeGrafter"/>
</dbReference>
<evidence type="ECO:0000256" key="5">
    <source>
        <dbReference type="ARBA" id="ARBA00022741"/>
    </source>
</evidence>
<evidence type="ECO:0000256" key="9">
    <source>
        <dbReference type="ARBA" id="ARBA00023144"/>
    </source>
</evidence>
<dbReference type="FunFam" id="3.30.230.10:FF:000017">
    <property type="entry name" value="Galactokinase"/>
    <property type="match status" value="1"/>
</dbReference>
<evidence type="ECO:0000313" key="15">
    <source>
        <dbReference type="EMBL" id="KUK89365.1"/>
    </source>
</evidence>
<evidence type="ECO:0000256" key="2">
    <source>
        <dbReference type="ARBA" id="ARBA00022490"/>
    </source>
</evidence>
<proteinExistence type="inferred from homology"/>
<evidence type="ECO:0000256" key="10">
    <source>
        <dbReference type="ARBA" id="ARBA00023277"/>
    </source>
</evidence>
<sequence length="374" mass="42018">MYNVGGVVLKRYFVAPGRINVIGEHTDYNEGFVLPVAIDKYVLLSVEKTSGSRITLSSMGREPVSFDESRIEKTGDWSDYLKGVLWVLKDQLGTEFGGMNIEIHSNLPEGAGLSSSAAVEVAMIVALNSSFNLKLNETKLYKYAQMAENEFVGVKCGVMDQFAAVMGKKDKAIFLDTLEMRYEYVPLELGDYTFLVFDSKVHHSLSRGGYNTRREEARKALEILGKSSYRDVSMVDLFPNRARLGELYYRRALHVVSENMRVLESVKIMSNSNFENLGRLLIQSHESLALDYEVSCDETDFIVNTLKEMKGISGARMIGAGFGGSVLALCEREEEKKIVEVMKTRYKERFGMDLDSYEVRTSDGAREVDSSFSL</sequence>
<dbReference type="FunFam" id="3.30.70.890:FF:000001">
    <property type="entry name" value="Galactokinase"/>
    <property type="match status" value="1"/>
</dbReference>
<feature type="domain" description="Galactokinase N-terminal" evidence="14">
    <location>
        <begin position="12"/>
        <end position="47"/>
    </location>
</feature>